<dbReference type="EMBL" id="LR792683">
    <property type="protein sequence ID" value="CAB3390736.1"/>
    <property type="molecule type" value="Genomic_DNA"/>
</dbReference>
<gene>
    <name evidence="1" type="ORF">COOX1_0563</name>
</gene>
<accession>A0A6F9DZ80</accession>
<sequence>MRWELADCIGLRKSRLDGGWLVDWDKLEKSLPRIGGSWNRAIFFRNGGRCAEQREECVGGGAEAAPDRTVVAIRLRRGDPASNGGVAL</sequence>
<protein>
    <submittedName>
        <fullName evidence="1">Uncharacterized protein</fullName>
    </submittedName>
</protein>
<organism evidence="1 2">
    <name type="scientific">Kyrpidia spormannii</name>
    <dbReference type="NCBI Taxonomy" id="2055160"/>
    <lineage>
        <taxon>Bacteria</taxon>
        <taxon>Bacillati</taxon>
        <taxon>Bacillota</taxon>
        <taxon>Bacilli</taxon>
        <taxon>Bacillales</taxon>
        <taxon>Alicyclobacillaceae</taxon>
        <taxon>Kyrpidia</taxon>
    </lineage>
</organism>
<reference evidence="1 2" key="1">
    <citation type="submission" date="2020-04" db="EMBL/GenBank/DDBJ databases">
        <authorList>
            <person name="Hogendoorn C."/>
        </authorList>
    </citation>
    <scope>NUCLEOTIDE SEQUENCE [LARGE SCALE GENOMIC DNA]</scope>
    <source>
        <strain evidence="1">COOX1</strain>
    </source>
</reference>
<evidence type="ECO:0000313" key="1">
    <source>
        <dbReference type="EMBL" id="CAB3390736.1"/>
    </source>
</evidence>
<dbReference type="Proteomes" id="UP000502196">
    <property type="component" value="Chromosome"/>
</dbReference>
<evidence type="ECO:0000313" key="2">
    <source>
        <dbReference type="Proteomes" id="UP000502196"/>
    </source>
</evidence>
<dbReference type="AlphaFoldDB" id="A0A6F9DZ80"/>
<name>A0A6F9DZ80_9BACL</name>
<proteinExistence type="predicted"/>